<evidence type="ECO:0000313" key="3">
    <source>
        <dbReference type="Proteomes" id="UP001286456"/>
    </source>
</evidence>
<reference evidence="2" key="2">
    <citation type="submission" date="2023-06" db="EMBL/GenBank/DDBJ databases">
        <authorList>
            <consortium name="Lawrence Berkeley National Laboratory"/>
            <person name="Haridas S."/>
            <person name="Hensen N."/>
            <person name="Bonometti L."/>
            <person name="Westerberg I."/>
            <person name="Brannstrom I.O."/>
            <person name="Guillou S."/>
            <person name="Cros-Aarteil S."/>
            <person name="Calhoun S."/>
            <person name="Kuo A."/>
            <person name="Mondo S."/>
            <person name="Pangilinan J."/>
            <person name="Riley R."/>
            <person name="Labutti K."/>
            <person name="Andreopoulos B."/>
            <person name="Lipzen A."/>
            <person name="Chen C."/>
            <person name="Yanf M."/>
            <person name="Daum C."/>
            <person name="Ng V."/>
            <person name="Clum A."/>
            <person name="Steindorff A."/>
            <person name="Ohm R."/>
            <person name="Martin F."/>
            <person name="Silar P."/>
            <person name="Natvig D."/>
            <person name="Lalanne C."/>
            <person name="Gautier V."/>
            <person name="Ament-Velasquez S.L."/>
            <person name="Kruys A."/>
            <person name="Hutchinson M.I."/>
            <person name="Powell A.J."/>
            <person name="Barry K."/>
            <person name="Miller A.N."/>
            <person name="Grigoriev I.V."/>
            <person name="Debuchy R."/>
            <person name="Gladieux P."/>
            <person name="Thoren M.H."/>
            <person name="Johannesson H."/>
        </authorList>
    </citation>
    <scope>NUCLEOTIDE SEQUENCE</scope>
    <source>
        <strain evidence="2">SMH4131-1</strain>
    </source>
</reference>
<feature type="compositionally biased region" description="Basic and acidic residues" evidence="1">
    <location>
        <begin position="562"/>
        <end position="580"/>
    </location>
</feature>
<reference evidence="2" key="1">
    <citation type="journal article" date="2023" name="Mol. Phylogenet. Evol.">
        <title>Genome-scale phylogeny and comparative genomics of the fungal order Sordariales.</title>
        <authorList>
            <person name="Hensen N."/>
            <person name="Bonometti L."/>
            <person name="Westerberg I."/>
            <person name="Brannstrom I.O."/>
            <person name="Guillou S."/>
            <person name="Cros-Aarteil S."/>
            <person name="Calhoun S."/>
            <person name="Haridas S."/>
            <person name="Kuo A."/>
            <person name="Mondo S."/>
            <person name="Pangilinan J."/>
            <person name="Riley R."/>
            <person name="LaButti K."/>
            <person name="Andreopoulos B."/>
            <person name="Lipzen A."/>
            <person name="Chen C."/>
            <person name="Yan M."/>
            <person name="Daum C."/>
            <person name="Ng V."/>
            <person name="Clum A."/>
            <person name="Steindorff A."/>
            <person name="Ohm R.A."/>
            <person name="Martin F."/>
            <person name="Silar P."/>
            <person name="Natvig D.O."/>
            <person name="Lalanne C."/>
            <person name="Gautier V."/>
            <person name="Ament-Velasquez S.L."/>
            <person name="Kruys A."/>
            <person name="Hutchinson M.I."/>
            <person name="Powell A.J."/>
            <person name="Barry K."/>
            <person name="Miller A.N."/>
            <person name="Grigoriev I.V."/>
            <person name="Debuchy R."/>
            <person name="Gladieux P."/>
            <person name="Hiltunen Thoren M."/>
            <person name="Johannesson H."/>
        </authorList>
    </citation>
    <scope>NUCLEOTIDE SEQUENCE</scope>
    <source>
        <strain evidence="2">SMH4131-1</strain>
    </source>
</reference>
<feature type="region of interest" description="Disordered" evidence="1">
    <location>
        <begin position="81"/>
        <end position="104"/>
    </location>
</feature>
<feature type="region of interest" description="Disordered" evidence="1">
    <location>
        <begin position="450"/>
        <end position="500"/>
    </location>
</feature>
<feature type="compositionally biased region" description="Low complexity" evidence="1">
    <location>
        <begin position="581"/>
        <end position="591"/>
    </location>
</feature>
<feature type="compositionally biased region" description="Polar residues" evidence="1">
    <location>
        <begin position="471"/>
        <end position="485"/>
    </location>
</feature>
<feature type="region of interest" description="Disordered" evidence="1">
    <location>
        <begin position="561"/>
        <end position="600"/>
    </location>
</feature>
<keyword evidence="3" id="KW-1185">Reference proteome</keyword>
<gene>
    <name evidence="2" type="ORF">B0T19DRAFT_447597</name>
</gene>
<comment type="caution">
    <text evidence="2">The sequence shown here is derived from an EMBL/GenBank/DDBJ whole genome shotgun (WGS) entry which is preliminary data.</text>
</comment>
<dbReference type="AlphaFoldDB" id="A0AAE0MMN0"/>
<feature type="compositionally biased region" description="Basic residues" evidence="1">
    <location>
        <begin position="289"/>
        <end position="302"/>
    </location>
</feature>
<feature type="region of interest" description="Disordered" evidence="1">
    <location>
        <begin position="269"/>
        <end position="326"/>
    </location>
</feature>
<name>A0AAE0MMN0_9PEZI</name>
<accession>A0AAE0MMN0</accession>
<feature type="compositionally biased region" description="Polar residues" evidence="1">
    <location>
        <begin position="1"/>
        <end position="12"/>
    </location>
</feature>
<feature type="compositionally biased region" description="Basic residues" evidence="1">
    <location>
        <begin position="458"/>
        <end position="470"/>
    </location>
</feature>
<feature type="region of interest" description="Disordered" evidence="1">
    <location>
        <begin position="1"/>
        <end position="30"/>
    </location>
</feature>
<evidence type="ECO:0000256" key="1">
    <source>
        <dbReference type="SAM" id="MobiDB-lite"/>
    </source>
</evidence>
<dbReference type="EMBL" id="JAUEPO010000001">
    <property type="protein sequence ID" value="KAK3336694.1"/>
    <property type="molecule type" value="Genomic_DNA"/>
</dbReference>
<sequence>MTSAQYLTPSAHQSHHHHHHHHAGTASNGTSTIAYNSSDLDPYSAVRLHELFAFRGSSGSPHRQVSGVSSFNYPAAADSSLLTPVSSTGSPPLQPRSSKPMRGYHHTQGAVAGAQGPTPPNTSKMYYGYEMNSSSQGSSPMTVHPQVTEAPSFDMTPYIAQSPPGNHHPSSPKVEIPPPIDPYLGHFTVSGGNDAEVAHHPSFQEYHHFANVEVDPTSGFPYSRQQQHPHMHQRMPSNGAPAPVLNQPHPSQFRAHATPRVSGIEDLRDPTMLMGSYPSHPSLSPGRRVQPRKKPAPRKQARTPKASPHPGSTEGRGGGNNGQAGDEDIEELTLRDDAPDDDKYLFQLRKEFLSEKGKGMWEEMKSKYSEKHQGNWEKAALQMKVSRAVAKFGVWPKKEIERLREAHQYYEEKRYQLVLARMKENGGCKVWDWKPQHIEAMLVKLGMEEPTIDDKTGTRRRKNKAARRRAGSQSSHHQNPMNDWSNGLGLQHNAFQGHPQHVGSITADRQTSFDMLSDEASSVGPNFSAEQENEYLDQIFNKNIKVEGSLSPELMDMGYNEEGARSPNRDLSHHQSERVARQACEQMMQQQRQEHAFPRQ</sequence>
<feature type="compositionally biased region" description="Basic residues" evidence="1">
    <location>
        <begin position="13"/>
        <end position="23"/>
    </location>
</feature>
<protein>
    <submittedName>
        <fullName evidence="2">Uncharacterized protein</fullName>
    </submittedName>
</protein>
<evidence type="ECO:0000313" key="2">
    <source>
        <dbReference type="EMBL" id="KAK3336694.1"/>
    </source>
</evidence>
<proteinExistence type="predicted"/>
<feature type="region of interest" description="Disordered" evidence="1">
    <location>
        <begin position="223"/>
        <end position="252"/>
    </location>
</feature>
<dbReference type="Proteomes" id="UP001286456">
    <property type="component" value="Unassembled WGS sequence"/>
</dbReference>
<organism evidence="2 3">
    <name type="scientific">Cercophora scortea</name>
    <dbReference type="NCBI Taxonomy" id="314031"/>
    <lineage>
        <taxon>Eukaryota</taxon>
        <taxon>Fungi</taxon>
        <taxon>Dikarya</taxon>
        <taxon>Ascomycota</taxon>
        <taxon>Pezizomycotina</taxon>
        <taxon>Sordariomycetes</taxon>
        <taxon>Sordariomycetidae</taxon>
        <taxon>Sordariales</taxon>
        <taxon>Lasiosphaeriaceae</taxon>
        <taxon>Cercophora</taxon>
    </lineage>
</organism>
<feature type="compositionally biased region" description="Polar residues" evidence="1">
    <location>
        <begin position="81"/>
        <end position="97"/>
    </location>
</feature>